<dbReference type="GO" id="GO:0006605">
    <property type="term" value="P:protein targeting"/>
    <property type="evidence" value="ECO:0007669"/>
    <property type="project" value="InterPro"/>
</dbReference>
<feature type="domain" description="SecA family profile" evidence="4">
    <location>
        <begin position="1"/>
        <end position="464"/>
    </location>
</feature>
<organism evidence="5 6">
    <name type="scientific">Pseudacidovorax intermedius</name>
    <dbReference type="NCBI Taxonomy" id="433924"/>
    <lineage>
        <taxon>Bacteria</taxon>
        <taxon>Pseudomonadati</taxon>
        <taxon>Pseudomonadota</taxon>
        <taxon>Betaproteobacteria</taxon>
        <taxon>Burkholderiales</taxon>
        <taxon>Comamonadaceae</taxon>
        <taxon>Pseudacidovorax</taxon>
    </lineage>
</organism>
<dbReference type="Gene3D" id="3.40.50.300">
    <property type="entry name" value="P-loop containing nucleotide triphosphate hydrolases"/>
    <property type="match status" value="1"/>
</dbReference>
<dbReference type="SUPFAM" id="SSF81767">
    <property type="entry name" value="Pre-protein crosslinking domain of SecA"/>
    <property type="match status" value="1"/>
</dbReference>
<dbReference type="SMART" id="SM00957">
    <property type="entry name" value="SecA_DEAD"/>
    <property type="match status" value="1"/>
</dbReference>
<dbReference type="Pfam" id="PF07517">
    <property type="entry name" value="SecA_DEAD"/>
    <property type="match status" value="1"/>
</dbReference>
<dbReference type="InterPro" id="IPR000185">
    <property type="entry name" value="SecA"/>
</dbReference>
<keyword evidence="2" id="KW-0653">Protein transport</keyword>
<dbReference type="PANTHER" id="PTHR30612:SF0">
    <property type="entry name" value="CHLOROPLAST PROTEIN-TRANSPORTING ATPASE"/>
    <property type="match status" value="1"/>
</dbReference>
<proteinExistence type="predicted"/>
<keyword evidence="1" id="KW-1003">Cell membrane</keyword>
<keyword evidence="1" id="KW-0472">Membrane</keyword>
<comment type="caution">
    <text evidence="5">The sequence shown here is derived from an EMBL/GenBank/DDBJ whole genome shotgun (WGS) entry which is preliminary data.</text>
</comment>
<evidence type="ECO:0000313" key="5">
    <source>
        <dbReference type="EMBL" id="KTT11997.1"/>
    </source>
</evidence>
<dbReference type="EMBL" id="LDSL01000221">
    <property type="protein sequence ID" value="KTT11997.1"/>
    <property type="molecule type" value="Genomic_DNA"/>
</dbReference>
<dbReference type="InterPro" id="IPR027417">
    <property type="entry name" value="P-loop_NTPase"/>
</dbReference>
<evidence type="ECO:0000313" key="6">
    <source>
        <dbReference type="Proteomes" id="UP000072741"/>
    </source>
</evidence>
<keyword evidence="2" id="KW-0813">Transport</keyword>
<evidence type="ECO:0000259" key="4">
    <source>
        <dbReference type="PROSITE" id="PS51196"/>
    </source>
</evidence>
<dbReference type="InterPro" id="IPR036670">
    <property type="entry name" value="SecA_X-link_sf"/>
</dbReference>
<evidence type="ECO:0000256" key="3">
    <source>
        <dbReference type="ARBA" id="ARBA00023010"/>
    </source>
</evidence>
<name>A0A147GL98_9BURK</name>
<dbReference type="GO" id="GO:0031522">
    <property type="term" value="C:cell envelope Sec protein transport complex"/>
    <property type="evidence" value="ECO:0007669"/>
    <property type="project" value="TreeGrafter"/>
</dbReference>
<dbReference type="GO" id="GO:0005829">
    <property type="term" value="C:cytosol"/>
    <property type="evidence" value="ECO:0007669"/>
    <property type="project" value="TreeGrafter"/>
</dbReference>
<dbReference type="InterPro" id="IPR011115">
    <property type="entry name" value="SecA_DEAD"/>
</dbReference>
<keyword evidence="6" id="KW-1185">Reference proteome</keyword>
<dbReference type="GO" id="GO:0017038">
    <property type="term" value="P:protein import"/>
    <property type="evidence" value="ECO:0007669"/>
    <property type="project" value="InterPro"/>
</dbReference>
<dbReference type="GO" id="GO:0043952">
    <property type="term" value="P:protein transport by the Sec complex"/>
    <property type="evidence" value="ECO:0007669"/>
    <property type="project" value="TreeGrafter"/>
</dbReference>
<accession>A0A147GL98</accession>
<evidence type="ECO:0000256" key="1">
    <source>
        <dbReference type="ARBA" id="ARBA00022475"/>
    </source>
</evidence>
<sequence>MAPLYERCGVRCAVLLPQAPDEALTSAYEAPVLLTTARRLMADCLNDPALWRRHGGENRHWALVDDADRVLIDDAVQPLVLSAPGHNPLLLEAVVQAREMAQAFRRGEHYEDRAGVLRFTPAGQRLLDEREGVLSTFWRAPRRRDELVMQALVVRDRFVRGRHYQVQSDPSGAQRIVLGGDTPVAALVPQRTLHTGLLQALEAREGLPPSDPPVVTGRLSHQELFGRYRLLGGIASTLGGLEGELWRIYGAVVLHQRRADAGPAVQHAPAPDHETAYAVAAEAAAQAVKAGAAVLVALRRPDSFRAFAEALRVRALTPAMLGAPAPSPEDGVLAPGQLLLVPDPLLPGLDVRMAPPGTPLLLLQPEALESARAETLFAARGLRGATERRLLRLWPVSPAEGAAPALGRAPAVLRLPLLRIALGLQRRRRARQARLVRRQLFLQEQQLLLQLAFAARGDVSRSPR</sequence>
<dbReference type="AlphaFoldDB" id="A0A147GL98"/>
<keyword evidence="3" id="KW-0811">Translocation</keyword>
<dbReference type="SUPFAM" id="SSF52540">
    <property type="entry name" value="P-loop containing nucleoside triphosphate hydrolases"/>
    <property type="match status" value="1"/>
</dbReference>
<dbReference type="GO" id="GO:0005524">
    <property type="term" value="F:ATP binding"/>
    <property type="evidence" value="ECO:0007669"/>
    <property type="project" value="InterPro"/>
</dbReference>
<reference evidence="5 6" key="1">
    <citation type="journal article" date="2016" name="Front. Microbiol.">
        <title>Genomic Resource of Rice Seed Associated Bacteria.</title>
        <authorList>
            <person name="Midha S."/>
            <person name="Bansal K."/>
            <person name="Sharma S."/>
            <person name="Kumar N."/>
            <person name="Patil P.P."/>
            <person name="Chaudhry V."/>
            <person name="Patil P.B."/>
        </authorList>
    </citation>
    <scope>NUCLEOTIDE SEQUENCE [LARGE SCALE GENOMIC DNA]</scope>
    <source>
        <strain evidence="5 6">NS331</strain>
    </source>
</reference>
<evidence type="ECO:0000256" key="2">
    <source>
        <dbReference type="ARBA" id="ARBA00022927"/>
    </source>
</evidence>
<dbReference type="Proteomes" id="UP000072741">
    <property type="component" value="Unassembled WGS sequence"/>
</dbReference>
<dbReference type="GO" id="GO:0006886">
    <property type="term" value="P:intracellular protein transport"/>
    <property type="evidence" value="ECO:0007669"/>
    <property type="project" value="InterPro"/>
</dbReference>
<gene>
    <name evidence="5" type="ORF">NS331_24625</name>
</gene>
<protein>
    <recommendedName>
        <fullName evidence="4">SecA family profile domain-containing protein</fullName>
    </recommendedName>
</protein>
<dbReference type="GO" id="GO:0005886">
    <property type="term" value="C:plasma membrane"/>
    <property type="evidence" value="ECO:0007669"/>
    <property type="project" value="TreeGrafter"/>
</dbReference>
<dbReference type="PROSITE" id="PS51196">
    <property type="entry name" value="SECA_MOTOR_DEAD"/>
    <property type="match status" value="1"/>
</dbReference>
<dbReference type="InterPro" id="IPR014018">
    <property type="entry name" value="SecA_motor_DEAD"/>
</dbReference>
<dbReference type="PANTHER" id="PTHR30612">
    <property type="entry name" value="SECA INNER MEMBRANE COMPONENT OF SEC PROTEIN SECRETION SYSTEM"/>
    <property type="match status" value="1"/>
</dbReference>